<dbReference type="RefSeq" id="WP_161389164.1">
    <property type="nucleotide sequence ID" value="NZ_JBHSCP010000001.1"/>
</dbReference>
<dbReference type="Proteomes" id="UP000469430">
    <property type="component" value="Unassembled WGS sequence"/>
</dbReference>
<feature type="region of interest" description="Disordered" evidence="1">
    <location>
        <begin position="42"/>
        <end position="69"/>
    </location>
</feature>
<evidence type="ECO:0000313" key="4">
    <source>
        <dbReference type="Proteomes" id="UP000469430"/>
    </source>
</evidence>
<gene>
    <name evidence="3" type="ORF">GRI97_00265</name>
</gene>
<protein>
    <recommendedName>
        <fullName evidence="5">Lipoprotein</fullName>
    </recommendedName>
</protein>
<feature type="signal peptide" evidence="2">
    <location>
        <begin position="1"/>
        <end position="24"/>
    </location>
</feature>
<feature type="chain" id="PRO_5026138869" description="Lipoprotein" evidence="2">
    <location>
        <begin position="25"/>
        <end position="111"/>
    </location>
</feature>
<accession>A0A6I4TQ16</accession>
<keyword evidence="4" id="KW-1185">Reference proteome</keyword>
<dbReference type="OrthoDB" id="7428913at2"/>
<sequence>MPRTPILILALTSSLLLGGCLAKAAVGVVTAPVRIASKGVDLATTSQSEADENRGRELRRREERYGQLERDYARQTQRCEQGRADACDQARVIYDEMTALRPSIPVEPARR</sequence>
<evidence type="ECO:0008006" key="5">
    <source>
        <dbReference type="Google" id="ProtNLM"/>
    </source>
</evidence>
<evidence type="ECO:0000256" key="2">
    <source>
        <dbReference type="SAM" id="SignalP"/>
    </source>
</evidence>
<dbReference type="EMBL" id="WTYJ01000001">
    <property type="protein sequence ID" value="MXO97419.1"/>
    <property type="molecule type" value="Genomic_DNA"/>
</dbReference>
<dbReference type="PROSITE" id="PS51257">
    <property type="entry name" value="PROKAR_LIPOPROTEIN"/>
    <property type="match status" value="1"/>
</dbReference>
<name>A0A6I4TQ16_9SPHN</name>
<keyword evidence="2" id="KW-0732">Signal</keyword>
<feature type="compositionally biased region" description="Basic and acidic residues" evidence="1">
    <location>
        <begin position="51"/>
        <end position="69"/>
    </location>
</feature>
<organism evidence="3 4">
    <name type="scientific">Croceibacterium xixiisoli</name>
    <dbReference type="NCBI Taxonomy" id="1476466"/>
    <lineage>
        <taxon>Bacteria</taxon>
        <taxon>Pseudomonadati</taxon>
        <taxon>Pseudomonadota</taxon>
        <taxon>Alphaproteobacteria</taxon>
        <taxon>Sphingomonadales</taxon>
        <taxon>Erythrobacteraceae</taxon>
        <taxon>Croceibacterium</taxon>
    </lineage>
</organism>
<comment type="caution">
    <text evidence="3">The sequence shown here is derived from an EMBL/GenBank/DDBJ whole genome shotgun (WGS) entry which is preliminary data.</text>
</comment>
<proteinExistence type="predicted"/>
<evidence type="ECO:0000256" key="1">
    <source>
        <dbReference type="SAM" id="MobiDB-lite"/>
    </source>
</evidence>
<dbReference type="AlphaFoldDB" id="A0A6I4TQ16"/>
<evidence type="ECO:0000313" key="3">
    <source>
        <dbReference type="EMBL" id="MXO97419.1"/>
    </source>
</evidence>
<reference evidence="3 4" key="1">
    <citation type="submission" date="2019-12" db="EMBL/GenBank/DDBJ databases">
        <title>Genomic-based taxomic classification of the family Erythrobacteraceae.</title>
        <authorList>
            <person name="Xu L."/>
        </authorList>
    </citation>
    <scope>NUCLEOTIDE SEQUENCE [LARGE SCALE GENOMIC DNA]</scope>
    <source>
        <strain evidence="3 4">S36</strain>
    </source>
</reference>